<dbReference type="EMBL" id="JABFOF010000001">
    <property type="protein sequence ID" value="KAG2409340.1"/>
    <property type="molecule type" value="Genomic_DNA"/>
</dbReference>
<protein>
    <submittedName>
        <fullName evidence="2">Uncharacterized protein</fullName>
    </submittedName>
</protein>
<dbReference type="PANTHER" id="PTHR33132:SF92">
    <property type="entry name" value="SERINE-RICH PROTEIN"/>
    <property type="match status" value="1"/>
</dbReference>
<sequence>MKPKEFLLLNHLFNDQEMSNRPRQQDICSYLFNFYNRTMVHVRVVFIVDLAVGGLIGVDVAVKRRVAATHLLASQIGTTPRRPRLSSFIRLTSTSEPNHRRACRKNLHLHQTLILRNNGHVKLLPQTPPISSTSILLKVVQEIQEHMESDQVTTKDMRVQMPPSRSEVVSGAVVELQGASNLGQGGLQRQPSMTKTNCLCSPTTHAGSFRCRLHRTPSLQRTKSMESEASTVHASIVHSVADPNKDPLH</sequence>
<evidence type="ECO:0000313" key="2">
    <source>
        <dbReference type="EMBL" id="KAG2409340.1"/>
    </source>
</evidence>
<name>A0A8T0L909_PHAAN</name>
<organism evidence="2 3">
    <name type="scientific">Phaseolus angularis</name>
    <name type="common">Azuki bean</name>
    <name type="synonym">Vigna angularis</name>
    <dbReference type="NCBI Taxonomy" id="3914"/>
    <lineage>
        <taxon>Eukaryota</taxon>
        <taxon>Viridiplantae</taxon>
        <taxon>Streptophyta</taxon>
        <taxon>Embryophyta</taxon>
        <taxon>Tracheophyta</taxon>
        <taxon>Spermatophyta</taxon>
        <taxon>Magnoliopsida</taxon>
        <taxon>eudicotyledons</taxon>
        <taxon>Gunneridae</taxon>
        <taxon>Pentapetalae</taxon>
        <taxon>rosids</taxon>
        <taxon>fabids</taxon>
        <taxon>Fabales</taxon>
        <taxon>Fabaceae</taxon>
        <taxon>Papilionoideae</taxon>
        <taxon>50 kb inversion clade</taxon>
        <taxon>NPAAA clade</taxon>
        <taxon>indigoferoid/millettioid clade</taxon>
        <taxon>Phaseoleae</taxon>
        <taxon>Vigna</taxon>
    </lineage>
</organism>
<feature type="region of interest" description="Disordered" evidence="1">
    <location>
        <begin position="220"/>
        <end position="249"/>
    </location>
</feature>
<proteinExistence type="predicted"/>
<dbReference type="PANTHER" id="PTHR33132">
    <property type="entry name" value="OSJNBB0118P14.9 PROTEIN"/>
    <property type="match status" value="1"/>
</dbReference>
<evidence type="ECO:0000313" key="3">
    <source>
        <dbReference type="Proteomes" id="UP000743370"/>
    </source>
</evidence>
<evidence type="ECO:0000256" key="1">
    <source>
        <dbReference type="SAM" id="MobiDB-lite"/>
    </source>
</evidence>
<dbReference type="Proteomes" id="UP000743370">
    <property type="component" value="Unassembled WGS sequence"/>
</dbReference>
<reference evidence="2 3" key="1">
    <citation type="submission" date="2020-05" db="EMBL/GenBank/DDBJ databases">
        <title>Vigna angularis (adzuki bean) Var. LongXiaoDou No. 4 denovo assembly.</title>
        <authorList>
            <person name="Xiang H."/>
        </authorList>
    </citation>
    <scope>NUCLEOTIDE SEQUENCE [LARGE SCALE GENOMIC DNA]</scope>
    <source>
        <tissue evidence="2">Leaf</tissue>
    </source>
</reference>
<accession>A0A8T0L909</accession>
<comment type="caution">
    <text evidence="2">The sequence shown here is derived from an EMBL/GenBank/DDBJ whole genome shotgun (WGS) entry which is preliminary data.</text>
</comment>
<dbReference type="AlphaFoldDB" id="A0A8T0L909"/>
<feature type="compositionally biased region" description="Polar residues" evidence="1">
    <location>
        <begin position="220"/>
        <end position="233"/>
    </location>
</feature>
<gene>
    <name evidence="2" type="ORF">HKW66_Vig0000050</name>
</gene>